<dbReference type="Gene3D" id="3.30.40.10">
    <property type="entry name" value="Zinc/RING finger domain, C3HC4 (zinc finger)"/>
    <property type="match status" value="1"/>
</dbReference>
<evidence type="ECO:0000256" key="4">
    <source>
        <dbReference type="PROSITE-ProRule" id="PRU00175"/>
    </source>
</evidence>
<feature type="compositionally biased region" description="Polar residues" evidence="5">
    <location>
        <begin position="251"/>
        <end position="260"/>
    </location>
</feature>
<evidence type="ECO:0000313" key="7">
    <source>
        <dbReference type="EMBL" id="PVH19509.1"/>
    </source>
</evidence>
<sequence length="502" mass="55014">MTFEEGQAGDQESTSSQNTHFYDSTSQAQSDPHPEEEQHSDPQSASQSETRTSDPEQMSNYNFFDYLLDTALGRSNEEASRTDAPSNEPAADATASGPTNGPGTTEPSTTGDTDQSASNLNAYHPLGFVGTDPSGSIIITVNYMFLDGTEGDGPGRTGSLVVTLPNNPSNREPRAIQQFISLATRMAYSVLVNNTTRKRGITPDKFREFPVKPLSTLNEQSCSICFERFEEIHPIDDDSDCITKKRKMNSREPTPTATSSNDREHNTTLESCSAEWKHVPVELPCGHIFGQSCLAHWLNDNRSCPLCRKNLCEGEEGDDERSEVPPVTYLRFGGPGNGGMHLYGDNPRAQSTERPEPEANEPQEETQPPTGESEPDTQSQDHPGLLRRATSVIFHPHRSQLGRNASERTMPGFSRSSSSSNMGRRRNSPVSPMITQILNLFGRNRRRREEDQSGASSIFASGVSSRRTANGVETTTNENGHNSDESAFGPDFNQGSSNDTPQ</sequence>
<feature type="region of interest" description="Disordered" evidence="5">
    <location>
        <begin position="240"/>
        <end position="266"/>
    </location>
</feature>
<dbReference type="InterPro" id="IPR013083">
    <property type="entry name" value="Znf_RING/FYVE/PHD"/>
</dbReference>
<keyword evidence="3" id="KW-0862">Zinc</keyword>
<feature type="region of interest" description="Disordered" evidence="5">
    <location>
        <begin position="1"/>
        <end position="62"/>
    </location>
</feature>
<feature type="compositionally biased region" description="Polar residues" evidence="5">
    <location>
        <begin position="96"/>
        <end position="118"/>
    </location>
</feature>
<gene>
    <name evidence="7" type="ORF">CXQ85_003355</name>
</gene>
<evidence type="ECO:0000256" key="3">
    <source>
        <dbReference type="ARBA" id="ARBA00022833"/>
    </source>
</evidence>
<keyword evidence="2 4" id="KW-0863">Zinc-finger</keyword>
<reference evidence="7 8" key="1">
    <citation type="submission" date="2017-12" db="EMBL/GenBank/DDBJ databases">
        <title>Genome Sequence of a Multidrug-Resistant Candida haemulonii Isolate from a Patient with Chronic Leg Ulcers in Israel.</title>
        <authorList>
            <person name="Chow N.A."/>
            <person name="Gade L."/>
            <person name="Batra D."/>
            <person name="Rowe L.A."/>
            <person name="Ben-Ami R."/>
            <person name="Loparev V.N."/>
            <person name="Litvintseva A.P."/>
        </authorList>
    </citation>
    <scope>NUCLEOTIDE SEQUENCE [LARGE SCALE GENOMIC DNA]</scope>
    <source>
        <strain evidence="7 8">B11899</strain>
    </source>
</reference>
<accession>A0A2V1ANR2</accession>
<organism evidence="7 8">
    <name type="scientific">Candidozyma haemuli</name>
    <dbReference type="NCBI Taxonomy" id="45357"/>
    <lineage>
        <taxon>Eukaryota</taxon>
        <taxon>Fungi</taxon>
        <taxon>Dikarya</taxon>
        <taxon>Ascomycota</taxon>
        <taxon>Saccharomycotina</taxon>
        <taxon>Pichiomycetes</taxon>
        <taxon>Metschnikowiaceae</taxon>
        <taxon>Candidozyma</taxon>
    </lineage>
</organism>
<feature type="domain" description="RING-type" evidence="6">
    <location>
        <begin position="222"/>
        <end position="308"/>
    </location>
</feature>
<dbReference type="Pfam" id="PF13639">
    <property type="entry name" value="zf-RING_2"/>
    <property type="match status" value="1"/>
</dbReference>
<dbReference type="InterPro" id="IPR001841">
    <property type="entry name" value="Znf_RING"/>
</dbReference>
<dbReference type="PROSITE" id="PS50089">
    <property type="entry name" value="ZF_RING_2"/>
    <property type="match status" value="1"/>
</dbReference>
<evidence type="ECO:0000256" key="1">
    <source>
        <dbReference type="ARBA" id="ARBA00022723"/>
    </source>
</evidence>
<dbReference type="RefSeq" id="XP_025340449.1">
    <property type="nucleotide sequence ID" value="XM_025487001.1"/>
</dbReference>
<dbReference type="PANTHER" id="PTHR15710">
    <property type="entry name" value="E3 UBIQUITIN-PROTEIN LIGASE PRAJA"/>
    <property type="match status" value="1"/>
</dbReference>
<name>A0A2V1ANR2_9ASCO</name>
<dbReference type="Proteomes" id="UP000244309">
    <property type="component" value="Unassembled WGS sequence"/>
</dbReference>
<dbReference type="OrthoDB" id="8062037at2759"/>
<evidence type="ECO:0000256" key="5">
    <source>
        <dbReference type="SAM" id="MobiDB-lite"/>
    </source>
</evidence>
<feature type="compositionally biased region" description="Polar residues" evidence="5">
    <location>
        <begin position="10"/>
        <end position="30"/>
    </location>
</feature>
<feature type="region of interest" description="Disordered" evidence="5">
    <location>
        <begin position="75"/>
        <end position="118"/>
    </location>
</feature>
<feature type="compositionally biased region" description="Polar residues" evidence="5">
    <location>
        <begin position="493"/>
        <end position="502"/>
    </location>
</feature>
<dbReference type="GeneID" id="37008686"/>
<proteinExistence type="predicted"/>
<evidence type="ECO:0000313" key="8">
    <source>
        <dbReference type="Proteomes" id="UP000244309"/>
    </source>
</evidence>
<dbReference type="SUPFAM" id="SSF57850">
    <property type="entry name" value="RING/U-box"/>
    <property type="match status" value="1"/>
</dbReference>
<dbReference type="SMART" id="SM00184">
    <property type="entry name" value="RING"/>
    <property type="match status" value="1"/>
</dbReference>
<evidence type="ECO:0000256" key="2">
    <source>
        <dbReference type="ARBA" id="ARBA00022771"/>
    </source>
</evidence>
<evidence type="ECO:0000259" key="6">
    <source>
        <dbReference type="PROSITE" id="PS50089"/>
    </source>
</evidence>
<feature type="region of interest" description="Disordered" evidence="5">
    <location>
        <begin position="331"/>
        <end position="502"/>
    </location>
</feature>
<dbReference type="GO" id="GO:0008270">
    <property type="term" value="F:zinc ion binding"/>
    <property type="evidence" value="ECO:0007669"/>
    <property type="project" value="UniProtKB-KW"/>
</dbReference>
<dbReference type="AlphaFoldDB" id="A0A2V1ANR2"/>
<dbReference type="VEuPathDB" id="FungiDB:CXQ85_003355"/>
<feature type="compositionally biased region" description="Polar residues" evidence="5">
    <location>
        <begin position="429"/>
        <end position="438"/>
    </location>
</feature>
<dbReference type="STRING" id="45357.A0A2V1ANR2"/>
<comment type="caution">
    <text evidence="7">The sequence shown here is derived from an EMBL/GenBank/DDBJ whole genome shotgun (WGS) entry which is preliminary data.</text>
</comment>
<keyword evidence="1" id="KW-0479">Metal-binding</keyword>
<feature type="compositionally biased region" description="Polar residues" evidence="5">
    <location>
        <begin position="453"/>
        <end position="480"/>
    </location>
</feature>
<protein>
    <recommendedName>
        <fullName evidence="6">RING-type domain-containing protein</fullName>
    </recommendedName>
</protein>
<feature type="compositionally biased region" description="Polar residues" evidence="5">
    <location>
        <begin position="41"/>
        <end position="62"/>
    </location>
</feature>
<keyword evidence="8" id="KW-1185">Reference proteome</keyword>
<dbReference type="EMBL" id="PKFO01000002">
    <property type="protein sequence ID" value="PVH19509.1"/>
    <property type="molecule type" value="Genomic_DNA"/>
</dbReference>